<dbReference type="InterPro" id="IPR050570">
    <property type="entry name" value="Cell_wall_metabolism_enzyme"/>
</dbReference>
<reference evidence="3 4" key="1">
    <citation type="submission" date="2019-07" db="EMBL/GenBank/DDBJ databases">
        <title>Analysis of the biochemical properties, biological activity and biotechnological potential of siderophores and biosurfactants produced by Antarctic psychrotolerant bacteria.</title>
        <authorList>
            <person name="Styczynski M."/>
            <person name="Krucon T."/>
            <person name="Decewicz P."/>
            <person name="Dziewit L."/>
        </authorList>
    </citation>
    <scope>NUCLEOTIDE SEQUENCE [LARGE SCALE GENOMIC DNA]</scope>
    <source>
        <strain evidence="3 4">ANT_H27</strain>
    </source>
</reference>
<dbReference type="PANTHER" id="PTHR21666:SF270">
    <property type="entry name" value="MUREIN HYDROLASE ACTIVATOR ENVC"/>
    <property type="match status" value="1"/>
</dbReference>
<dbReference type="Gene3D" id="2.70.70.10">
    <property type="entry name" value="Glucose Permease (Domain IIA)"/>
    <property type="match status" value="1"/>
</dbReference>
<comment type="caution">
    <text evidence="3">The sequence shown here is derived from an EMBL/GenBank/DDBJ whole genome shotgun (WGS) entry which is preliminary data.</text>
</comment>
<dbReference type="SUPFAM" id="SSF51261">
    <property type="entry name" value="Duplicated hybrid motif"/>
    <property type="match status" value="1"/>
</dbReference>
<feature type="domain" description="M23ase beta-sheet core" evidence="2">
    <location>
        <begin position="65"/>
        <end position="157"/>
    </location>
</feature>
<protein>
    <submittedName>
        <fullName evidence="3">M23 family metallopeptidase</fullName>
    </submittedName>
</protein>
<dbReference type="InterPro" id="IPR011055">
    <property type="entry name" value="Dup_hybrid_motif"/>
</dbReference>
<dbReference type="EMBL" id="VOBL01000006">
    <property type="protein sequence ID" value="KAA0977669.1"/>
    <property type="molecule type" value="Genomic_DNA"/>
</dbReference>
<evidence type="ECO:0000313" key="3">
    <source>
        <dbReference type="EMBL" id="KAA0977669.1"/>
    </source>
</evidence>
<name>A0A5B0EK03_9MICC</name>
<dbReference type="RefSeq" id="WP_149619322.1">
    <property type="nucleotide sequence ID" value="NZ_VOBL01000006.1"/>
</dbReference>
<proteinExistence type="predicted"/>
<feature type="signal peptide" evidence="1">
    <location>
        <begin position="1"/>
        <end position="25"/>
    </location>
</feature>
<evidence type="ECO:0000256" key="1">
    <source>
        <dbReference type="SAM" id="SignalP"/>
    </source>
</evidence>
<evidence type="ECO:0000313" key="4">
    <source>
        <dbReference type="Proteomes" id="UP000323856"/>
    </source>
</evidence>
<organism evidence="3 4">
    <name type="scientific">Paeniglutamicibacter gangotriensis</name>
    <dbReference type="NCBI Taxonomy" id="254787"/>
    <lineage>
        <taxon>Bacteria</taxon>
        <taxon>Bacillati</taxon>
        <taxon>Actinomycetota</taxon>
        <taxon>Actinomycetes</taxon>
        <taxon>Micrococcales</taxon>
        <taxon>Micrococcaceae</taxon>
        <taxon>Paeniglutamicibacter</taxon>
    </lineage>
</organism>
<dbReference type="OrthoDB" id="5245088at2"/>
<keyword evidence="1" id="KW-0732">Signal</keyword>
<dbReference type="GO" id="GO:0004222">
    <property type="term" value="F:metalloendopeptidase activity"/>
    <property type="evidence" value="ECO:0007669"/>
    <property type="project" value="TreeGrafter"/>
</dbReference>
<evidence type="ECO:0000259" key="2">
    <source>
        <dbReference type="Pfam" id="PF01551"/>
    </source>
</evidence>
<gene>
    <name evidence="3" type="ORF">FQ154_08205</name>
</gene>
<dbReference type="Pfam" id="PF01551">
    <property type="entry name" value="Peptidase_M23"/>
    <property type="match status" value="1"/>
</dbReference>
<sequence length="173" mass="17754">MKTVSALASLVVGTVMLLAPTTATAPPGSPAAGSRAPTGAWEWPLPGTPAVLHGFDPPAQRWLAGHRGVDLAGPPGQEVSAPSSGIVSYVGRIVDRPVLVIDHGSGLLTSLEPVRSTLVVGSIVAAGDEVGIIGTGAHCDGRCLHWGLRLDGQYIDPLLTIRDTRPSILLPVN</sequence>
<accession>A0A5B0EK03</accession>
<dbReference type="InterPro" id="IPR016047">
    <property type="entry name" value="M23ase_b-sheet_dom"/>
</dbReference>
<dbReference type="PANTHER" id="PTHR21666">
    <property type="entry name" value="PEPTIDASE-RELATED"/>
    <property type="match status" value="1"/>
</dbReference>
<dbReference type="CDD" id="cd12797">
    <property type="entry name" value="M23_peptidase"/>
    <property type="match status" value="1"/>
</dbReference>
<dbReference type="Proteomes" id="UP000323856">
    <property type="component" value="Unassembled WGS sequence"/>
</dbReference>
<dbReference type="AlphaFoldDB" id="A0A5B0EK03"/>
<feature type="chain" id="PRO_5022758358" evidence="1">
    <location>
        <begin position="26"/>
        <end position="173"/>
    </location>
</feature>